<dbReference type="AlphaFoldDB" id="A0A0E9RJ56"/>
<organism evidence="1">
    <name type="scientific">Anguilla anguilla</name>
    <name type="common">European freshwater eel</name>
    <name type="synonym">Muraena anguilla</name>
    <dbReference type="NCBI Taxonomy" id="7936"/>
    <lineage>
        <taxon>Eukaryota</taxon>
        <taxon>Metazoa</taxon>
        <taxon>Chordata</taxon>
        <taxon>Craniata</taxon>
        <taxon>Vertebrata</taxon>
        <taxon>Euteleostomi</taxon>
        <taxon>Actinopterygii</taxon>
        <taxon>Neopterygii</taxon>
        <taxon>Teleostei</taxon>
        <taxon>Anguilliformes</taxon>
        <taxon>Anguillidae</taxon>
        <taxon>Anguilla</taxon>
    </lineage>
</organism>
<reference evidence="1" key="2">
    <citation type="journal article" date="2015" name="Fish Shellfish Immunol.">
        <title>Early steps in the European eel (Anguilla anguilla)-Vibrio vulnificus interaction in the gills: Role of the RtxA13 toxin.</title>
        <authorList>
            <person name="Callol A."/>
            <person name="Pajuelo D."/>
            <person name="Ebbesson L."/>
            <person name="Teles M."/>
            <person name="MacKenzie S."/>
            <person name="Amaro C."/>
        </authorList>
    </citation>
    <scope>NUCLEOTIDE SEQUENCE</scope>
</reference>
<sequence length="25" mass="2699">MTLPSAPDLAVCADGPWDTPVQIWD</sequence>
<reference evidence="1" key="1">
    <citation type="submission" date="2014-11" db="EMBL/GenBank/DDBJ databases">
        <authorList>
            <person name="Amaro Gonzalez C."/>
        </authorList>
    </citation>
    <scope>NUCLEOTIDE SEQUENCE</scope>
</reference>
<name>A0A0E9RJ56_ANGAN</name>
<dbReference type="EMBL" id="GBXM01080087">
    <property type="protein sequence ID" value="JAH28490.1"/>
    <property type="molecule type" value="Transcribed_RNA"/>
</dbReference>
<accession>A0A0E9RJ56</accession>
<proteinExistence type="predicted"/>
<evidence type="ECO:0000313" key="1">
    <source>
        <dbReference type="EMBL" id="JAH28490.1"/>
    </source>
</evidence>
<protein>
    <submittedName>
        <fullName evidence="1">Uncharacterized protein</fullName>
    </submittedName>
</protein>